<feature type="domain" description="HTH cro/C1-type" evidence="1">
    <location>
        <begin position="17"/>
        <end position="71"/>
    </location>
</feature>
<dbReference type="Gene3D" id="1.10.260.40">
    <property type="entry name" value="lambda repressor-like DNA-binding domains"/>
    <property type="match status" value="1"/>
</dbReference>
<name>A0A1I0YTN0_9PSEU</name>
<dbReference type="GO" id="GO:0003677">
    <property type="term" value="F:DNA binding"/>
    <property type="evidence" value="ECO:0007669"/>
    <property type="project" value="InterPro"/>
</dbReference>
<evidence type="ECO:0000313" key="2">
    <source>
        <dbReference type="EMBL" id="SFB16572.1"/>
    </source>
</evidence>
<reference evidence="3" key="1">
    <citation type="submission" date="2016-10" db="EMBL/GenBank/DDBJ databases">
        <authorList>
            <person name="Varghese N."/>
            <person name="Submissions S."/>
        </authorList>
    </citation>
    <scope>NUCLEOTIDE SEQUENCE [LARGE SCALE GENOMIC DNA]</scope>
    <source>
        <strain evidence="3">CGMCC 4.3568</strain>
    </source>
</reference>
<dbReference type="RefSeq" id="WP_091672625.1">
    <property type="nucleotide sequence ID" value="NZ_FOKG01000005.1"/>
</dbReference>
<dbReference type="SMART" id="SM00530">
    <property type="entry name" value="HTH_XRE"/>
    <property type="match status" value="1"/>
</dbReference>
<accession>A0A1I0YTN0</accession>
<dbReference type="OrthoDB" id="4285266at2"/>
<sequence length="289" mass="33479">MAVQGPVIPRRRIGDTLRRLRAESGRTLEDVATELMISTSKLSRLENGQGSPQPRDVRDLIRLYKIEGTQIAERLNRWVRASHRQGWWEDHSRAIPEELGTHLAYEAEAHIARVYTIPVLPVLLQTADYAREFYRSAETWWSADEVEQLVEIRQKRQAMLDQREGQPPLELIAVTHESSIRQLVGSPEIMRAQLDHLIERSTNANVELRVFPFSATPRFTSTCMYAYLEFTDELDRDVVQIETHAGFRNLEVPGQVKKYRGYHEALRQHSLPPEDTRALIRSVRDEQFS</sequence>
<dbReference type="InterPro" id="IPR010982">
    <property type="entry name" value="Lambda_DNA-bd_dom_sf"/>
</dbReference>
<organism evidence="2 3">
    <name type="scientific">Amycolatopsis marina</name>
    <dbReference type="NCBI Taxonomy" id="490629"/>
    <lineage>
        <taxon>Bacteria</taxon>
        <taxon>Bacillati</taxon>
        <taxon>Actinomycetota</taxon>
        <taxon>Actinomycetes</taxon>
        <taxon>Pseudonocardiales</taxon>
        <taxon>Pseudonocardiaceae</taxon>
        <taxon>Amycolatopsis</taxon>
    </lineage>
</organism>
<keyword evidence="3" id="KW-1185">Reference proteome</keyword>
<dbReference type="InterPro" id="IPR043917">
    <property type="entry name" value="DUF5753"/>
</dbReference>
<dbReference type="Proteomes" id="UP000243799">
    <property type="component" value="Unassembled WGS sequence"/>
</dbReference>
<evidence type="ECO:0000259" key="1">
    <source>
        <dbReference type="PROSITE" id="PS50943"/>
    </source>
</evidence>
<protein>
    <submittedName>
        <fullName evidence="2">Helix-turn-helix domain-containing protein</fullName>
    </submittedName>
</protein>
<dbReference type="Pfam" id="PF13560">
    <property type="entry name" value="HTH_31"/>
    <property type="match status" value="1"/>
</dbReference>
<gene>
    <name evidence="2" type="ORF">SAMN05216266_105317</name>
</gene>
<dbReference type="CDD" id="cd00093">
    <property type="entry name" value="HTH_XRE"/>
    <property type="match status" value="1"/>
</dbReference>
<dbReference type="InterPro" id="IPR001387">
    <property type="entry name" value="Cro/C1-type_HTH"/>
</dbReference>
<dbReference type="AlphaFoldDB" id="A0A1I0YTN0"/>
<dbReference type="STRING" id="490629.SAMN05216266_105317"/>
<dbReference type="PROSITE" id="PS50943">
    <property type="entry name" value="HTH_CROC1"/>
    <property type="match status" value="1"/>
</dbReference>
<dbReference type="Pfam" id="PF19054">
    <property type="entry name" value="DUF5753"/>
    <property type="match status" value="1"/>
</dbReference>
<proteinExistence type="predicted"/>
<dbReference type="SUPFAM" id="SSF47413">
    <property type="entry name" value="lambda repressor-like DNA-binding domains"/>
    <property type="match status" value="1"/>
</dbReference>
<dbReference type="EMBL" id="FOKG01000005">
    <property type="protein sequence ID" value="SFB16572.1"/>
    <property type="molecule type" value="Genomic_DNA"/>
</dbReference>
<evidence type="ECO:0000313" key="3">
    <source>
        <dbReference type="Proteomes" id="UP000243799"/>
    </source>
</evidence>